<protein>
    <recommendedName>
        <fullName evidence="3">DUF6534 domain-containing protein</fullName>
    </recommendedName>
</protein>
<dbReference type="Pfam" id="PF20152">
    <property type="entry name" value="DUF6534"/>
    <property type="match status" value="1"/>
</dbReference>
<dbReference type="PANTHER" id="PTHR40465:SF1">
    <property type="entry name" value="DUF6534 DOMAIN-CONTAINING PROTEIN"/>
    <property type="match status" value="1"/>
</dbReference>
<feature type="transmembrane region" description="Helical" evidence="2">
    <location>
        <begin position="229"/>
        <end position="251"/>
    </location>
</feature>
<dbReference type="InterPro" id="IPR045339">
    <property type="entry name" value="DUF6534"/>
</dbReference>
<dbReference type="AlphaFoldDB" id="A0AAD5VHD3"/>
<dbReference type="PANTHER" id="PTHR40465">
    <property type="entry name" value="CHROMOSOME 1, WHOLE GENOME SHOTGUN SEQUENCE"/>
    <property type="match status" value="1"/>
</dbReference>
<dbReference type="Proteomes" id="UP001213000">
    <property type="component" value="Unassembled WGS sequence"/>
</dbReference>
<feature type="transmembrane region" description="Helical" evidence="2">
    <location>
        <begin position="121"/>
        <end position="140"/>
    </location>
</feature>
<keyword evidence="2" id="KW-0812">Transmembrane</keyword>
<feature type="transmembrane region" description="Helical" evidence="2">
    <location>
        <begin position="160"/>
        <end position="184"/>
    </location>
</feature>
<accession>A0AAD5VHD3</accession>
<name>A0AAD5VHD3_9AGAR</name>
<comment type="caution">
    <text evidence="4">The sequence shown here is derived from an EMBL/GenBank/DDBJ whole genome shotgun (WGS) entry which is preliminary data.</text>
</comment>
<feature type="compositionally biased region" description="Basic and acidic residues" evidence="1">
    <location>
        <begin position="318"/>
        <end position="327"/>
    </location>
</feature>
<evidence type="ECO:0000256" key="1">
    <source>
        <dbReference type="SAM" id="MobiDB-lite"/>
    </source>
</evidence>
<reference evidence="4" key="1">
    <citation type="submission" date="2022-07" db="EMBL/GenBank/DDBJ databases">
        <title>Genome Sequence of Leucocoprinus birnbaumii.</title>
        <authorList>
            <person name="Buettner E."/>
        </authorList>
    </citation>
    <scope>NUCLEOTIDE SEQUENCE</scope>
    <source>
        <strain evidence="4">VT141</strain>
    </source>
</reference>
<feature type="transmembrane region" description="Helical" evidence="2">
    <location>
        <begin position="90"/>
        <end position="109"/>
    </location>
</feature>
<dbReference type="EMBL" id="JANIEX010001196">
    <property type="protein sequence ID" value="KAJ3560309.1"/>
    <property type="molecule type" value="Genomic_DNA"/>
</dbReference>
<keyword evidence="2" id="KW-1133">Transmembrane helix</keyword>
<feature type="transmembrane region" description="Helical" evidence="2">
    <location>
        <begin position="12"/>
        <end position="33"/>
    </location>
</feature>
<feature type="domain" description="DUF6534" evidence="3">
    <location>
        <begin position="169"/>
        <end position="255"/>
    </location>
</feature>
<feature type="transmembrane region" description="Helical" evidence="2">
    <location>
        <begin position="45"/>
        <end position="70"/>
    </location>
</feature>
<evidence type="ECO:0000313" key="4">
    <source>
        <dbReference type="EMBL" id="KAJ3560309.1"/>
    </source>
</evidence>
<sequence length="327" mass="36525">MTGPEITLANTFGALEIGTMVAVCLFGIVTVQTEYYFREFREDRLWLKATVAFVWILEIGHTVGICMEVYRATILFNGRPLEYNNFKAIGVATFLSGLITMIAQSFFSFRAWRLLPNPYRFIGLVCIVASVVRLGFSTWLSEVAITAPSLAAYVTGGRWLITMLLSMGTALDVVVAFSMMYFFLTKRKNALQTTTRMVDRLVGFTIRTGFLTSLTAVGVLVAFRLTSDTYIWVGIYVCLAKMYSNAFLSALNGRHELRKTMGTSGLVVENSTSNLDRLTRRKPSISVVVDIQTERDIELQDNPHNWERSATTPSSSSLDKKSGTPFP</sequence>
<feature type="compositionally biased region" description="Polar residues" evidence="1">
    <location>
        <begin position="308"/>
        <end position="317"/>
    </location>
</feature>
<keyword evidence="2" id="KW-0472">Membrane</keyword>
<organism evidence="4 5">
    <name type="scientific">Leucocoprinus birnbaumii</name>
    <dbReference type="NCBI Taxonomy" id="56174"/>
    <lineage>
        <taxon>Eukaryota</taxon>
        <taxon>Fungi</taxon>
        <taxon>Dikarya</taxon>
        <taxon>Basidiomycota</taxon>
        <taxon>Agaricomycotina</taxon>
        <taxon>Agaricomycetes</taxon>
        <taxon>Agaricomycetidae</taxon>
        <taxon>Agaricales</taxon>
        <taxon>Agaricineae</taxon>
        <taxon>Agaricaceae</taxon>
        <taxon>Leucocoprinus</taxon>
    </lineage>
</organism>
<feature type="region of interest" description="Disordered" evidence="1">
    <location>
        <begin position="300"/>
        <end position="327"/>
    </location>
</feature>
<proteinExistence type="predicted"/>
<keyword evidence="5" id="KW-1185">Reference proteome</keyword>
<gene>
    <name evidence="4" type="ORF">NP233_g10921</name>
</gene>
<evidence type="ECO:0000313" key="5">
    <source>
        <dbReference type="Proteomes" id="UP001213000"/>
    </source>
</evidence>
<feature type="transmembrane region" description="Helical" evidence="2">
    <location>
        <begin position="204"/>
        <end position="223"/>
    </location>
</feature>
<evidence type="ECO:0000259" key="3">
    <source>
        <dbReference type="Pfam" id="PF20152"/>
    </source>
</evidence>
<evidence type="ECO:0000256" key="2">
    <source>
        <dbReference type="SAM" id="Phobius"/>
    </source>
</evidence>